<evidence type="ECO:0000313" key="1">
    <source>
        <dbReference type="EMBL" id="GJJ75471.1"/>
    </source>
</evidence>
<dbReference type="Pfam" id="PF12296">
    <property type="entry name" value="HsbA"/>
    <property type="match status" value="1"/>
</dbReference>
<dbReference type="AlphaFoldDB" id="A0A9P3HEV3"/>
<keyword evidence="2" id="KW-1185">Reference proteome</keyword>
<reference evidence="1" key="2">
    <citation type="journal article" date="2022" name="Microbiol. Resour. Announc.">
        <title>Whole-Genome Sequence of Entomortierella parvispora E1425, a Mucoromycotan Fungus Associated with Burkholderiaceae-Related Endosymbiotic Bacteria.</title>
        <authorList>
            <person name="Herlambang A."/>
            <person name="Guo Y."/>
            <person name="Takashima Y."/>
            <person name="Narisawa K."/>
            <person name="Ohta H."/>
            <person name="Nishizawa T."/>
        </authorList>
    </citation>
    <scope>NUCLEOTIDE SEQUENCE</scope>
    <source>
        <strain evidence="1">E1425</strain>
    </source>
</reference>
<dbReference type="EMBL" id="BQFW01000011">
    <property type="protein sequence ID" value="GJJ75471.1"/>
    <property type="molecule type" value="Genomic_DNA"/>
</dbReference>
<dbReference type="InterPro" id="IPR021054">
    <property type="entry name" value="Cell_wall_mannoprotein_1"/>
</dbReference>
<evidence type="ECO:0000313" key="2">
    <source>
        <dbReference type="Proteomes" id="UP000827284"/>
    </source>
</evidence>
<dbReference type="OrthoDB" id="2422134at2759"/>
<dbReference type="PANTHER" id="PTHR38123:SF6">
    <property type="entry name" value="CELL WALL SERINE-THREONINE-RICH GALACTOMANNOPROTEIN MP1 (AFU_ORTHOLOGUE AFUA_4G03240)"/>
    <property type="match status" value="1"/>
</dbReference>
<dbReference type="PANTHER" id="PTHR38123">
    <property type="entry name" value="CELL WALL SERINE-THREONINE-RICH GALACTOMANNOPROTEIN MP1 (AFU_ORTHOLOGUE AFUA_4G03240)"/>
    <property type="match status" value="1"/>
</dbReference>
<reference evidence="1" key="1">
    <citation type="submission" date="2021-11" db="EMBL/GenBank/DDBJ databases">
        <authorList>
            <person name="Herlambang A."/>
            <person name="Guo Y."/>
            <person name="Takashima Y."/>
            <person name="Nishizawa T."/>
        </authorList>
    </citation>
    <scope>NUCLEOTIDE SEQUENCE</scope>
    <source>
        <strain evidence="1">E1425</strain>
    </source>
</reference>
<gene>
    <name evidence="1" type="ORF">EMPS_07829</name>
</gene>
<dbReference type="Gene3D" id="1.20.1280.140">
    <property type="match status" value="1"/>
</dbReference>
<dbReference type="GO" id="GO:0005576">
    <property type="term" value="C:extracellular region"/>
    <property type="evidence" value="ECO:0007669"/>
    <property type="project" value="TreeGrafter"/>
</dbReference>
<sequence length="179" mass="19351">MKFATPIIMLTAMSGAYSMIIKRDTPVKNVITNLAAAFDKLDTTVKAFDGNIQPVVDAADNIISLIASGQITANDAALIGLADTVTLLDSFKELDQSSKTLFNDVKGRVAEVEKAKQCDVTREKLDTINASSKELIGTILRKITVVYAKAQAQPYINHIESTLAQTQDLFAENNCVNAN</sequence>
<protein>
    <submittedName>
        <fullName evidence="1">Uncharacterized protein</fullName>
    </submittedName>
</protein>
<organism evidence="1 2">
    <name type="scientific">Entomortierella parvispora</name>
    <dbReference type="NCBI Taxonomy" id="205924"/>
    <lineage>
        <taxon>Eukaryota</taxon>
        <taxon>Fungi</taxon>
        <taxon>Fungi incertae sedis</taxon>
        <taxon>Mucoromycota</taxon>
        <taxon>Mortierellomycotina</taxon>
        <taxon>Mortierellomycetes</taxon>
        <taxon>Mortierellales</taxon>
        <taxon>Mortierellaceae</taxon>
        <taxon>Entomortierella</taxon>
    </lineage>
</organism>
<name>A0A9P3HEV3_9FUNG</name>
<dbReference type="Proteomes" id="UP000827284">
    <property type="component" value="Unassembled WGS sequence"/>
</dbReference>
<comment type="caution">
    <text evidence="1">The sequence shown here is derived from an EMBL/GenBank/DDBJ whole genome shotgun (WGS) entry which is preliminary data.</text>
</comment>
<proteinExistence type="predicted"/>
<accession>A0A9P3HEV3</accession>